<evidence type="ECO:0000313" key="2">
    <source>
        <dbReference type="EMBL" id="KIP96251.1"/>
    </source>
</evidence>
<organism evidence="2 3">
    <name type="scientific">Pseudomonas fulva</name>
    <dbReference type="NCBI Taxonomy" id="47880"/>
    <lineage>
        <taxon>Bacteria</taxon>
        <taxon>Pseudomonadati</taxon>
        <taxon>Pseudomonadota</taxon>
        <taxon>Gammaproteobacteria</taxon>
        <taxon>Pseudomonadales</taxon>
        <taxon>Pseudomonadaceae</taxon>
        <taxon>Pseudomonas</taxon>
    </lineage>
</organism>
<dbReference type="Proteomes" id="UP000032068">
    <property type="component" value="Unassembled WGS sequence"/>
</dbReference>
<comment type="caution">
    <text evidence="2">The sequence shown here is derived from an EMBL/GenBank/DDBJ whole genome shotgun (WGS) entry which is preliminary data.</text>
</comment>
<evidence type="ECO:0000259" key="1">
    <source>
        <dbReference type="Pfam" id="PF16968"/>
    </source>
</evidence>
<dbReference type="Pfam" id="PF16968">
    <property type="entry name" value="TadZ_N"/>
    <property type="match status" value="1"/>
</dbReference>
<dbReference type="InterPro" id="IPR031580">
    <property type="entry name" value="TadZ_N"/>
</dbReference>
<dbReference type="EMBL" id="JXQW01000063">
    <property type="protein sequence ID" value="KIP96251.1"/>
    <property type="molecule type" value="Genomic_DNA"/>
</dbReference>
<name>A0A0D0KAE0_9PSED</name>
<feature type="domain" description="Pilus assembly protein TadZ N-terminal" evidence="1">
    <location>
        <begin position="1"/>
        <end position="128"/>
    </location>
</feature>
<reference evidence="2 3" key="1">
    <citation type="submission" date="2014-12" db="EMBL/GenBank/DDBJ databases">
        <title>16Stimator: statistical estimation of ribosomal gene copy numbers from draft genome assemblies.</title>
        <authorList>
            <person name="Perisin M.A."/>
            <person name="Vetter M."/>
            <person name="Gilbert J.A."/>
            <person name="Bergelson J."/>
        </authorList>
    </citation>
    <scope>NUCLEOTIDE SEQUENCE [LARGE SCALE GENOMIC DNA]</scope>
    <source>
        <strain evidence="2 3">MEJ086</strain>
    </source>
</reference>
<dbReference type="InterPro" id="IPR027417">
    <property type="entry name" value="P-loop_NTPase"/>
</dbReference>
<proteinExistence type="predicted"/>
<dbReference type="AlphaFoldDB" id="A0A0D0KAE0"/>
<dbReference type="RefSeq" id="WP_042555860.1">
    <property type="nucleotide sequence ID" value="NZ_JXQW01000063.1"/>
</dbReference>
<dbReference type="Gene3D" id="3.40.50.2300">
    <property type="match status" value="1"/>
</dbReference>
<dbReference type="OrthoDB" id="5813333at2"/>
<gene>
    <name evidence="2" type="ORF">RU08_21230</name>
</gene>
<sequence length="389" mass="42710">MEQIFLAQTRRKQDLEWLQAALAGQGQVLNVGETLDEVLGLMDMTGSCLVFVGLSREGQTAQSALIESLLDARPMVVVVALGDGLDNQLVLNAMRAGARDFIAYGSRSSEVLGLVRRLTQRLPQLPPSRDQGELTLLCGLQPDADAALLAVHLALQVQARGQRTLFIDLGVPRGESLELFGLESSFCFGDALRNIRRLDSNLIESAFARHPDGLRVLPHGPDDDALERFSLGELFLLLGSLRQHFQHVVVNLCGQPDCDGLRSFATHAQRLFWCIDQSVPNCRRNLALLALWRGKGIKLDHARLLVDRYQPSVAPGLQELSRTFALPLEAGLPLSPVTRLKAKNQGVPLYEFAPRDGLTQGLLALANGVVEHKQGGSGRWWQRMLRVGS</sequence>
<dbReference type="Gene3D" id="3.40.50.300">
    <property type="entry name" value="P-loop containing nucleotide triphosphate hydrolases"/>
    <property type="match status" value="1"/>
</dbReference>
<accession>A0A0D0KAE0</accession>
<dbReference type="SUPFAM" id="SSF52540">
    <property type="entry name" value="P-loop containing nucleoside triphosphate hydrolases"/>
    <property type="match status" value="1"/>
</dbReference>
<evidence type="ECO:0000313" key="3">
    <source>
        <dbReference type="Proteomes" id="UP000032068"/>
    </source>
</evidence>
<protein>
    <submittedName>
        <fullName evidence="2">Pilus assembly protein</fullName>
    </submittedName>
</protein>